<dbReference type="GO" id="GO:0005886">
    <property type="term" value="C:plasma membrane"/>
    <property type="evidence" value="ECO:0007669"/>
    <property type="project" value="UniProtKB-SubCell"/>
</dbReference>
<feature type="transmembrane region" description="Helical" evidence="7">
    <location>
        <begin position="298"/>
        <end position="323"/>
    </location>
</feature>
<comment type="subcellular location">
    <subcellularLocation>
        <location evidence="1">Cell membrane</location>
        <topology evidence="1">Multi-pass membrane protein</topology>
    </subcellularLocation>
</comment>
<evidence type="ECO:0000259" key="8">
    <source>
        <dbReference type="Pfam" id="PF02687"/>
    </source>
</evidence>
<dbReference type="InterPro" id="IPR003838">
    <property type="entry name" value="ABC3_permease_C"/>
</dbReference>
<organism evidence="10 11">
    <name type="scientific">Oceaniferula marina</name>
    <dbReference type="NCBI Taxonomy" id="2748318"/>
    <lineage>
        <taxon>Bacteria</taxon>
        <taxon>Pseudomonadati</taxon>
        <taxon>Verrucomicrobiota</taxon>
        <taxon>Verrucomicrobiia</taxon>
        <taxon>Verrucomicrobiales</taxon>
        <taxon>Verrucomicrobiaceae</taxon>
        <taxon>Oceaniferula</taxon>
    </lineage>
</organism>
<reference evidence="10 11" key="1">
    <citation type="submission" date="2020-07" db="EMBL/GenBank/DDBJ databases">
        <title>Roseicoccus Jingziensis gen. nov., sp. nov., isolated from coastal seawater.</title>
        <authorList>
            <person name="Feng X."/>
        </authorList>
    </citation>
    <scope>NUCLEOTIDE SEQUENCE [LARGE SCALE GENOMIC DNA]</scope>
    <source>
        <strain evidence="10 11">N1E253</strain>
    </source>
</reference>
<dbReference type="GO" id="GO:0022857">
    <property type="term" value="F:transmembrane transporter activity"/>
    <property type="evidence" value="ECO:0007669"/>
    <property type="project" value="TreeGrafter"/>
</dbReference>
<evidence type="ECO:0000259" key="9">
    <source>
        <dbReference type="Pfam" id="PF12704"/>
    </source>
</evidence>
<evidence type="ECO:0000256" key="2">
    <source>
        <dbReference type="ARBA" id="ARBA00022475"/>
    </source>
</evidence>
<feature type="domain" description="ABC3 transporter permease C-terminal" evidence="8">
    <location>
        <begin position="306"/>
        <end position="403"/>
    </location>
</feature>
<protein>
    <recommendedName>
        <fullName evidence="12">ABC3 transporter permease protein domain-containing protein</fullName>
    </recommendedName>
</protein>
<dbReference type="EMBL" id="JACBAZ010000001">
    <property type="protein sequence ID" value="NWK54363.1"/>
    <property type="molecule type" value="Genomic_DNA"/>
</dbReference>
<dbReference type="Pfam" id="PF02687">
    <property type="entry name" value="FtsX"/>
    <property type="match status" value="1"/>
</dbReference>
<evidence type="ECO:0000256" key="5">
    <source>
        <dbReference type="ARBA" id="ARBA00023136"/>
    </source>
</evidence>
<evidence type="ECO:0000256" key="7">
    <source>
        <dbReference type="SAM" id="Phobius"/>
    </source>
</evidence>
<evidence type="ECO:0000256" key="6">
    <source>
        <dbReference type="ARBA" id="ARBA00038076"/>
    </source>
</evidence>
<feature type="transmembrane region" description="Helical" evidence="7">
    <location>
        <begin position="376"/>
        <end position="393"/>
    </location>
</feature>
<dbReference type="PANTHER" id="PTHR30572">
    <property type="entry name" value="MEMBRANE COMPONENT OF TRANSPORTER-RELATED"/>
    <property type="match status" value="1"/>
</dbReference>
<proteinExistence type="inferred from homology"/>
<keyword evidence="11" id="KW-1185">Reference proteome</keyword>
<sequence length="410" mass="45757">MSITTLIFKELRHRILGACISVLTITIALTCLVASMEAMRSYDLKTEQQLAELDQKTKETNQKLNDQIRKTMKGLGFNVHIYPATQQLSEVYAQGYASETMPEAYAQTLADSSIVSINHLLPRLSRRILWKENNTEIMLIGVDGQVPISHRNPTKPIMQPVPPGSAVIGAELAKQFKLKVRESITINQQSFTIHQIHPPRGTIDDITIWIPLKSAQNMLNLPGKINAILALGCNCTSIDRLGTIRKELKTILPNTQVIEIESKALARAESRNKVREESERTRQNIVTSRKQGRSDRQAFVTLLTPLILIASLVGLFTLCLFNVRDRRPEIGLLLSMGIPSSKIFTLFLGRAALIGCSGTLITLTIIFLLDYPLDHYWDLALLAPLLTVLSAWLPTLTAARHDPLISLKQD</sequence>
<dbReference type="Proteomes" id="UP000557872">
    <property type="component" value="Unassembled WGS sequence"/>
</dbReference>
<evidence type="ECO:0000313" key="11">
    <source>
        <dbReference type="Proteomes" id="UP000557872"/>
    </source>
</evidence>
<keyword evidence="2" id="KW-1003">Cell membrane</keyword>
<evidence type="ECO:0000256" key="1">
    <source>
        <dbReference type="ARBA" id="ARBA00004651"/>
    </source>
</evidence>
<accession>A0A851G9T6</accession>
<gene>
    <name evidence="10" type="ORF">HW115_01980</name>
</gene>
<evidence type="ECO:0000313" key="10">
    <source>
        <dbReference type="EMBL" id="NWK54363.1"/>
    </source>
</evidence>
<evidence type="ECO:0008006" key="12">
    <source>
        <dbReference type="Google" id="ProtNLM"/>
    </source>
</evidence>
<comment type="similarity">
    <text evidence="6">Belongs to the ABC-4 integral membrane protein family.</text>
</comment>
<dbReference type="Pfam" id="PF12704">
    <property type="entry name" value="MacB_PCD"/>
    <property type="match status" value="1"/>
</dbReference>
<evidence type="ECO:0000256" key="3">
    <source>
        <dbReference type="ARBA" id="ARBA00022692"/>
    </source>
</evidence>
<feature type="transmembrane region" description="Helical" evidence="7">
    <location>
        <begin position="15"/>
        <end position="35"/>
    </location>
</feature>
<keyword evidence="4 7" id="KW-1133">Transmembrane helix</keyword>
<dbReference type="AlphaFoldDB" id="A0A851G9T6"/>
<keyword evidence="5 7" id="KW-0472">Membrane</keyword>
<dbReference type="InterPro" id="IPR025857">
    <property type="entry name" value="MacB_PCD"/>
</dbReference>
<dbReference type="PANTHER" id="PTHR30572:SF4">
    <property type="entry name" value="ABC TRANSPORTER PERMEASE YTRF"/>
    <property type="match status" value="1"/>
</dbReference>
<keyword evidence="3 7" id="KW-0812">Transmembrane</keyword>
<comment type="caution">
    <text evidence="10">The sequence shown here is derived from an EMBL/GenBank/DDBJ whole genome shotgun (WGS) entry which is preliminary data.</text>
</comment>
<feature type="transmembrane region" description="Helical" evidence="7">
    <location>
        <begin position="343"/>
        <end position="369"/>
    </location>
</feature>
<name>A0A851G9T6_9BACT</name>
<dbReference type="RefSeq" id="WP_178930898.1">
    <property type="nucleotide sequence ID" value="NZ_JACBAZ010000001.1"/>
</dbReference>
<feature type="domain" description="MacB-like periplasmic core" evidence="9">
    <location>
        <begin position="71"/>
        <end position="219"/>
    </location>
</feature>
<dbReference type="InterPro" id="IPR050250">
    <property type="entry name" value="Macrolide_Exporter_MacB"/>
</dbReference>
<evidence type="ECO:0000256" key="4">
    <source>
        <dbReference type="ARBA" id="ARBA00022989"/>
    </source>
</evidence>